<sequence length="349" mass="38788">MLNRRTFLKTSALLGGLLPFNSFAGQKSVNALVRPPALNEGDTIGLITPASPLFEYHQTVIEVREKLHNLGYQTRIGKNTDKKWGYLAGNIEQRVADLHDMFADDQVKAIMAIRGGYGSAQLLPYLDYQLIRRHPKILIGYSDVTSLLLGIHVQTGLVTFHGPVAVSTFTDYTTRHMKRVLSSTTAPIEIEDAPFEENLQSSNRIWTYRGGVTKGRLIGGNLTLFQSLLGTPFEPNTEGTIIFLEEVSEEPYDLDRMLHQLKMAGKFDHCRGVIFDKMPGVKPADYKPGFNSTLSVEEIIDLVFKDFDFPVCVGFSLGHIKDKPTMPLGVKARLDADAGHLTLLEPAVK</sequence>
<gene>
    <name evidence="10" type="ORF">ENL21_01560</name>
</gene>
<evidence type="ECO:0000259" key="8">
    <source>
        <dbReference type="Pfam" id="PF02016"/>
    </source>
</evidence>
<evidence type="ECO:0000256" key="4">
    <source>
        <dbReference type="ARBA" id="ARBA00022801"/>
    </source>
</evidence>
<proteinExistence type="inferred from homology"/>
<feature type="signal peptide" evidence="7">
    <location>
        <begin position="1"/>
        <end position="24"/>
    </location>
</feature>
<feature type="active site" description="Charge relay system" evidence="6">
    <location>
        <position position="245"/>
    </location>
</feature>
<dbReference type="EMBL" id="DRTD01000115">
    <property type="protein sequence ID" value="HHE54438.1"/>
    <property type="molecule type" value="Genomic_DNA"/>
</dbReference>
<keyword evidence="5" id="KW-0720">Serine protease</keyword>
<dbReference type="InterPro" id="IPR027461">
    <property type="entry name" value="Carboxypeptidase_A_C_sf"/>
</dbReference>
<comment type="caution">
    <text evidence="10">The sequence shown here is derived from an EMBL/GenBank/DDBJ whole genome shotgun (WGS) entry which is preliminary data.</text>
</comment>
<dbReference type="InterPro" id="IPR040921">
    <property type="entry name" value="Peptidase_S66C"/>
</dbReference>
<dbReference type="PROSITE" id="PS51318">
    <property type="entry name" value="TAT"/>
    <property type="match status" value="1"/>
</dbReference>
<organism evidence="10">
    <name type="scientific">Caldithrix abyssi</name>
    <dbReference type="NCBI Taxonomy" id="187145"/>
    <lineage>
        <taxon>Bacteria</taxon>
        <taxon>Pseudomonadati</taxon>
        <taxon>Calditrichota</taxon>
        <taxon>Calditrichia</taxon>
        <taxon>Calditrichales</taxon>
        <taxon>Calditrichaceae</taxon>
        <taxon>Caldithrix</taxon>
    </lineage>
</organism>
<dbReference type="PANTHER" id="PTHR30237:SF2">
    <property type="entry name" value="MUREIN TETRAPEPTIDE CARBOXYPEPTIDASE"/>
    <property type="match status" value="1"/>
</dbReference>
<feature type="chain" id="PRO_5031193063" evidence="7">
    <location>
        <begin position="25"/>
        <end position="349"/>
    </location>
</feature>
<dbReference type="InterPro" id="IPR003507">
    <property type="entry name" value="S66_fam"/>
</dbReference>
<dbReference type="GO" id="GO:0004180">
    <property type="term" value="F:carboxypeptidase activity"/>
    <property type="evidence" value="ECO:0007669"/>
    <property type="project" value="UniProtKB-KW"/>
</dbReference>
<dbReference type="Gene3D" id="3.50.30.60">
    <property type="entry name" value="LD-carboxypeptidase A C-terminal domain-like"/>
    <property type="match status" value="1"/>
</dbReference>
<keyword evidence="3" id="KW-0645">Protease</keyword>
<reference evidence="10" key="1">
    <citation type="journal article" date="2020" name="mSystems">
        <title>Genome- and Community-Level Interaction Insights into Carbon Utilization and Element Cycling Functions of Hydrothermarchaeota in Hydrothermal Sediment.</title>
        <authorList>
            <person name="Zhou Z."/>
            <person name="Liu Y."/>
            <person name="Xu W."/>
            <person name="Pan J."/>
            <person name="Luo Z.H."/>
            <person name="Li M."/>
        </authorList>
    </citation>
    <scope>NUCLEOTIDE SEQUENCE [LARGE SCALE GENOMIC DNA]</scope>
    <source>
        <strain evidence="10">HyVt-76</strain>
    </source>
</reference>
<evidence type="ECO:0000256" key="7">
    <source>
        <dbReference type="SAM" id="SignalP"/>
    </source>
</evidence>
<dbReference type="InterPro" id="IPR027478">
    <property type="entry name" value="LdcA_N"/>
</dbReference>
<dbReference type="GO" id="GO:0008236">
    <property type="term" value="F:serine-type peptidase activity"/>
    <property type="evidence" value="ECO:0007669"/>
    <property type="project" value="UniProtKB-KW"/>
</dbReference>
<keyword evidence="4" id="KW-0378">Hydrolase</keyword>
<dbReference type="PIRSF" id="PIRSF028757">
    <property type="entry name" value="LD-carboxypeptidase"/>
    <property type="match status" value="1"/>
</dbReference>
<dbReference type="AlphaFoldDB" id="A0A7V5H4Q7"/>
<dbReference type="Pfam" id="PF17676">
    <property type="entry name" value="Peptidase_S66C"/>
    <property type="match status" value="1"/>
</dbReference>
<dbReference type="PANTHER" id="PTHR30237">
    <property type="entry name" value="MURAMOYLTETRAPEPTIDE CARBOXYPEPTIDASE"/>
    <property type="match status" value="1"/>
</dbReference>
<feature type="active site" description="Charge relay system" evidence="6">
    <location>
        <position position="319"/>
    </location>
</feature>
<name>A0A7V5H4Q7_CALAY</name>
<dbReference type="InterPro" id="IPR006311">
    <property type="entry name" value="TAT_signal"/>
</dbReference>
<dbReference type="InterPro" id="IPR029062">
    <property type="entry name" value="Class_I_gatase-like"/>
</dbReference>
<feature type="active site" description="Nucleophile" evidence="6">
    <location>
        <position position="142"/>
    </location>
</feature>
<dbReference type="SUPFAM" id="SSF52317">
    <property type="entry name" value="Class I glutamine amidotransferase-like"/>
    <property type="match status" value="1"/>
</dbReference>
<protein>
    <submittedName>
        <fullName evidence="10">LD-carboxypeptidase</fullName>
    </submittedName>
</protein>
<feature type="domain" description="LD-carboxypeptidase N-terminal" evidence="8">
    <location>
        <begin position="44"/>
        <end position="162"/>
    </location>
</feature>
<evidence type="ECO:0000256" key="1">
    <source>
        <dbReference type="ARBA" id="ARBA00010233"/>
    </source>
</evidence>
<dbReference type="Proteomes" id="UP000886111">
    <property type="component" value="Unassembled WGS sequence"/>
</dbReference>
<dbReference type="CDD" id="cd07025">
    <property type="entry name" value="Peptidase_S66"/>
    <property type="match status" value="1"/>
</dbReference>
<dbReference type="InterPro" id="IPR040449">
    <property type="entry name" value="Peptidase_S66_N"/>
</dbReference>
<evidence type="ECO:0000256" key="3">
    <source>
        <dbReference type="ARBA" id="ARBA00022670"/>
    </source>
</evidence>
<dbReference type="SUPFAM" id="SSF141986">
    <property type="entry name" value="LD-carboxypeptidase A C-terminal domain-like"/>
    <property type="match status" value="1"/>
</dbReference>
<evidence type="ECO:0000256" key="2">
    <source>
        <dbReference type="ARBA" id="ARBA00022645"/>
    </source>
</evidence>
<feature type="domain" description="LD-carboxypeptidase C-terminal" evidence="9">
    <location>
        <begin position="214"/>
        <end position="334"/>
    </location>
</feature>
<keyword evidence="7" id="KW-0732">Signal</keyword>
<evidence type="ECO:0000256" key="5">
    <source>
        <dbReference type="ARBA" id="ARBA00022825"/>
    </source>
</evidence>
<dbReference type="GO" id="GO:0006508">
    <property type="term" value="P:proteolysis"/>
    <property type="evidence" value="ECO:0007669"/>
    <property type="project" value="UniProtKB-KW"/>
</dbReference>
<dbReference type="Gene3D" id="3.40.50.10740">
    <property type="entry name" value="Class I glutamine amidotransferase-like"/>
    <property type="match status" value="1"/>
</dbReference>
<evidence type="ECO:0000256" key="6">
    <source>
        <dbReference type="PIRSR" id="PIRSR028757-1"/>
    </source>
</evidence>
<evidence type="ECO:0000313" key="10">
    <source>
        <dbReference type="EMBL" id="HHE54438.1"/>
    </source>
</evidence>
<comment type="similarity">
    <text evidence="1">Belongs to the peptidase S66 family.</text>
</comment>
<dbReference type="Pfam" id="PF02016">
    <property type="entry name" value="Peptidase_S66"/>
    <property type="match status" value="1"/>
</dbReference>
<keyword evidence="2" id="KW-0121">Carboxypeptidase</keyword>
<accession>A0A7V5H4Q7</accession>
<evidence type="ECO:0000259" key="9">
    <source>
        <dbReference type="Pfam" id="PF17676"/>
    </source>
</evidence>